<dbReference type="RefSeq" id="WP_256611373.1">
    <property type="nucleotide sequence ID" value="NZ_JANIBM010000015.1"/>
</dbReference>
<proteinExistence type="predicted"/>
<dbReference type="Gene3D" id="1.25.40.10">
    <property type="entry name" value="Tetratricopeptide repeat domain"/>
    <property type="match status" value="2"/>
</dbReference>
<dbReference type="Proteomes" id="UP001524569">
    <property type="component" value="Unassembled WGS sequence"/>
</dbReference>
<organism evidence="3 4">
    <name type="scientific">Methylomonas aurea</name>
    <dbReference type="NCBI Taxonomy" id="2952224"/>
    <lineage>
        <taxon>Bacteria</taxon>
        <taxon>Pseudomonadati</taxon>
        <taxon>Pseudomonadota</taxon>
        <taxon>Gammaproteobacteria</taxon>
        <taxon>Methylococcales</taxon>
        <taxon>Methylococcaceae</taxon>
        <taxon>Methylomonas</taxon>
    </lineage>
</organism>
<evidence type="ECO:0000256" key="1">
    <source>
        <dbReference type="PROSITE-ProRule" id="PRU00339"/>
    </source>
</evidence>
<dbReference type="PROSITE" id="PS50293">
    <property type="entry name" value="TPR_REGION"/>
    <property type="match status" value="1"/>
</dbReference>
<dbReference type="PROSITE" id="PS50005">
    <property type="entry name" value="TPR"/>
    <property type="match status" value="5"/>
</dbReference>
<feature type="repeat" description="TPR" evidence="1">
    <location>
        <begin position="136"/>
        <end position="169"/>
    </location>
</feature>
<dbReference type="PANTHER" id="PTHR10098">
    <property type="entry name" value="RAPSYN-RELATED"/>
    <property type="match status" value="1"/>
</dbReference>
<reference evidence="3 4" key="1">
    <citation type="submission" date="2022-07" db="EMBL/GenBank/DDBJ databases">
        <title>Methylomonas rivi sp. nov., Methylomonas rosea sp. nov., Methylomonas aureus sp. nov. and Methylomonas subterranea sp. nov., four novel methanotrophs isolated from a freshwater creek and the deep terrestrial subsurface.</title>
        <authorList>
            <person name="Abin C."/>
            <person name="Sankaranarayanan K."/>
            <person name="Garner C."/>
            <person name="Sindelar R."/>
            <person name="Kotary K."/>
            <person name="Garner R."/>
            <person name="Barclay S."/>
            <person name="Lawson P."/>
            <person name="Krumholz L."/>
        </authorList>
    </citation>
    <scope>NUCLEOTIDE SEQUENCE [LARGE SCALE GENOMIC DNA]</scope>
    <source>
        <strain evidence="3 4">SURF-1</strain>
    </source>
</reference>
<feature type="repeat" description="TPR" evidence="1">
    <location>
        <begin position="338"/>
        <end position="371"/>
    </location>
</feature>
<dbReference type="PROSITE" id="PS51257">
    <property type="entry name" value="PROKAR_LIPOPROTEIN"/>
    <property type="match status" value="1"/>
</dbReference>
<dbReference type="InterPro" id="IPR019734">
    <property type="entry name" value="TPR_rpt"/>
</dbReference>
<dbReference type="EMBL" id="JANIBM010000015">
    <property type="protein sequence ID" value="MCQ8182090.1"/>
    <property type="molecule type" value="Genomic_DNA"/>
</dbReference>
<accession>A0ABT1UK86</accession>
<dbReference type="SMART" id="SM00028">
    <property type="entry name" value="TPR"/>
    <property type="match status" value="9"/>
</dbReference>
<dbReference type="PANTHER" id="PTHR10098:SF108">
    <property type="entry name" value="TETRATRICOPEPTIDE REPEAT PROTEIN 28"/>
    <property type="match status" value="1"/>
</dbReference>
<evidence type="ECO:0000313" key="3">
    <source>
        <dbReference type="EMBL" id="MCQ8182090.1"/>
    </source>
</evidence>
<evidence type="ECO:0000313" key="4">
    <source>
        <dbReference type="Proteomes" id="UP001524569"/>
    </source>
</evidence>
<evidence type="ECO:0000259" key="2">
    <source>
        <dbReference type="Pfam" id="PF12770"/>
    </source>
</evidence>
<feature type="domain" description="CHAT" evidence="2">
    <location>
        <begin position="639"/>
        <end position="935"/>
    </location>
</feature>
<feature type="repeat" description="TPR" evidence="1">
    <location>
        <begin position="176"/>
        <end position="209"/>
    </location>
</feature>
<dbReference type="Pfam" id="PF12770">
    <property type="entry name" value="CHAT"/>
    <property type="match status" value="1"/>
</dbReference>
<keyword evidence="1" id="KW-0802">TPR repeat</keyword>
<name>A0ABT1UK86_9GAMM</name>
<dbReference type="Pfam" id="PF13424">
    <property type="entry name" value="TPR_12"/>
    <property type="match status" value="3"/>
</dbReference>
<feature type="repeat" description="TPR" evidence="1">
    <location>
        <begin position="258"/>
        <end position="291"/>
    </location>
</feature>
<comment type="caution">
    <text evidence="3">The sequence shown here is derived from an EMBL/GenBank/DDBJ whole genome shotgun (WGS) entry which is preliminary data.</text>
</comment>
<dbReference type="InterPro" id="IPR011990">
    <property type="entry name" value="TPR-like_helical_dom_sf"/>
</dbReference>
<keyword evidence="4" id="KW-1185">Reference proteome</keyword>
<dbReference type="SUPFAM" id="SSF48452">
    <property type="entry name" value="TPR-like"/>
    <property type="match status" value="2"/>
</dbReference>
<dbReference type="Pfam" id="PF13374">
    <property type="entry name" value="TPR_10"/>
    <property type="match status" value="1"/>
</dbReference>
<sequence length="937" mass="102935">MATAIRLSGLPRAAVVGLLMLCWVASGCNLPLTADNADYPDDSAAQAAAGNGWFSQAQRLRDLGYREYQAQNYEQALNYYRQALDLAAATEPAEFSGDLFYKIGRTHLKLQQFAQAAAAFDNGLKQYDSGQPHQLAILHNMLGTTYRKLGSIDQAREHLDQALALRRSVADGLGEARTLGNLGLTYLAQGRYAKALAIYRQAQQRFSELQDVPVHDAGTILSNISSVYAEMGQYAKALAYQQQALAIFQSADDQADIAAAYHNLGYIYAEQNDRQAAIAAFERAIAIRTQLEDRFGVAETRNNLGLALSDQQNHKQALAVLASALEVLQQLGTRKQVGATYDSIGSVYARTGDLEAAFNAYLQALAIWRETDDRDNARITLGNIGALFERNNQQSLAIAFYKQSVNISERIRNELKAMPEQDQKAYLARVQGFYRSLADLLLRQDRVIEAQQVLDLLKVQEAADFLGPVRGNRNTDQGVAELPAEQDIFKNYAALEQQAITGARALAALEQIGRDRWSPEQQQQWLALDKQRRSLQRAFTSFVESEEVRALVDKLGHEARSQMPALAQLRPLQDNLARLGGQAVLLYPLVLQDRLEIVLANALSPPLHISVPVGRETLNRAVADLRSALTRRQDDVEQRAQALYGWLVKPIEHHLKQIGAKTILYAPDGVLRYIPLAALHDGRQWLAQRFNSVNITAFSLTELETRPIREPKLLAAAFASGDYDFTLGDRHFEFAGLPFAGAEVNDLAALYPGTLKLIDRNFSPDAVVPELSRFNIVHFATHAALVSGKPDESFILFGNGERVTVDQVKYEWSLRNVDLIALSACETALGSLLGQGEEILGLGFLMESAGARATLASLWSVDDGGTQALMSQFYRGLRQSGVSKAEALRQAQLSLISGAAGAQSTAGRGVQLGDAGSAVSFKHPYYWAPFIMIGNGL</sequence>
<protein>
    <submittedName>
        <fullName evidence="3">CHAT domain-containing protein</fullName>
    </submittedName>
</protein>
<gene>
    <name evidence="3" type="ORF">NP603_13295</name>
</gene>
<dbReference type="InterPro" id="IPR024983">
    <property type="entry name" value="CHAT_dom"/>
</dbReference>
<feature type="repeat" description="TPR" evidence="1">
    <location>
        <begin position="57"/>
        <end position="90"/>
    </location>
</feature>